<dbReference type="AlphaFoldDB" id="B9TQN2"/>
<reference evidence="3" key="1">
    <citation type="journal article" date="2010" name="Nat. Biotechnol.">
        <title>Draft genome sequence of the oilseed species Ricinus communis.</title>
        <authorList>
            <person name="Chan A.P."/>
            <person name="Crabtree J."/>
            <person name="Zhao Q."/>
            <person name="Lorenzi H."/>
            <person name="Orvis J."/>
            <person name="Puiu D."/>
            <person name="Melake-Berhan A."/>
            <person name="Jones K.M."/>
            <person name="Redman J."/>
            <person name="Chen G."/>
            <person name="Cahoon E.B."/>
            <person name="Gedil M."/>
            <person name="Stanke M."/>
            <person name="Haas B.J."/>
            <person name="Wortman J.R."/>
            <person name="Fraser-Liggett C.M."/>
            <person name="Ravel J."/>
            <person name="Rabinowicz P.D."/>
        </authorList>
    </citation>
    <scope>NUCLEOTIDE SEQUENCE [LARGE SCALE GENOMIC DNA]</scope>
    <source>
        <strain evidence="3">cv. Hale</strain>
    </source>
</reference>
<gene>
    <name evidence="2" type="ORF">RCOM_2055000</name>
</gene>
<keyword evidence="3" id="KW-1185">Reference proteome</keyword>
<accession>B9TQN2</accession>
<dbReference type="InParanoid" id="B9TQN2"/>
<dbReference type="Proteomes" id="UP000008311">
    <property type="component" value="Unassembled WGS sequence"/>
</dbReference>
<organism evidence="2 3">
    <name type="scientific">Ricinus communis</name>
    <name type="common">Castor bean</name>
    <dbReference type="NCBI Taxonomy" id="3988"/>
    <lineage>
        <taxon>Eukaryota</taxon>
        <taxon>Viridiplantae</taxon>
        <taxon>Streptophyta</taxon>
        <taxon>Embryophyta</taxon>
        <taxon>Tracheophyta</taxon>
        <taxon>Spermatophyta</taxon>
        <taxon>Magnoliopsida</taxon>
        <taxon>eudicotyledons</taxon>
        <taxon>Gunneridae</taxon>
        <taxon>Pentapetalae</taxon>
        <taxon>rosids</taxon>
        <taxon>fabids</taxon>
        <taxon>Malpighiales</taxon>
        <taxon>Euphorbiaceae</taxon>
        <taxon>Acalyphoideae</taxon>
        <taxon>Acalypheae</taxon>
        <taxon>Ricinus</taxon>
    </lineage>
</organism>
<evidence type="ECO:0000256" key="1">
    <source>
        <dbReference type="SAM" id="MobiDB-lite"/>
    </source>
</evidence>
<feature type="non-terminal residue" evidence="2">
    <location>
        <position position="86"/>
    </location>
</feature>
<feature type="region of interest" description="Disordered" evidence="1">
    <location>
        <begin position="18"/>
        <end position="86"/>
    </location>
</feature>
<dbReference type="EMBL" id="EQ999085">
    <property type="protein sequence ID" value="EEF21833.1"/>
    <property type="molecule type" value="Genomic_DNA"/>
</dbReference>
<evidence type="ECO:0000313" key="2">
    <source>
        <dbReference type="EMBL" id="EEF21833.1"/>
    </source>
</evidence>
<evidence type="ECO:0000313" key="3">
    <source>
        <dbReference type="Proteomes" id="UP000008311"/>
    </source>
</evidence>
<feature type="compositionally biased region" description="Polar residues" evidence="1">
    <location>
        <begin position="43"/>
        <end position="53"/>
    </location>
</feature>
<sequence>MAETITIWPASWNRRATSPMRRTFSARSGREKPRSAHRPCRTLSPSSTNTLQPRSNRARSRASASVVLPAPDSPVIHTTAPSWPAR</sequence>
<proteinExistence type="predicted"/>
<protein>
    <submittedName>
        <fullName evidence="2">Uncharacterized protein</fullName>
    </submittedName>
</protein>
<name>B9TQN2_RICCO</name>